<evidence type="ECO:0000256" key="5">
    <source>
        <dbReference type="ARBA" id="ARBA00022989"/>
    </source>
</evidence>
<evidence type="ECO:0000256" key="1">
    <source>
        <dbReference type="ARBA" id="ARBA00004651"/>
    </source>
</evidence>
<reference evidence="10 11" key="1">
    <citation type="submission" date="2021-03" db="EMBL/GenBank/DDBJ databases">
        <title>Paenibacillus artemisicola MWE-103 whole genome sequence.</title>
        <authorList>
            <person name="Ham Y.J."/>
        </authorList>
    </citation>
    <scope>NUCLEOTIDE SEQUENCE [LARGE SCALE GENOMIC DNA]</scope>
    <source>
        <strain evidence="10 11">MWE-103</strain>
    </source>
</reference>
<dbReference type="CDD" id="cd06261">
    <property type="entry name" value="TM_PBP2"/>
    <property type="match status" value="1"/>
</dbReference>
<comment type="caution">
    <text evidence="10">The sequence shown here is derived from an EMBL/GenBank/DDBJ whole genome shotgun (WGS) entry which is preliminary data.</text>
</comment>
<comment type="subcellular location">
    <subcellularLocation>
        <location evidence="1 7">Cell membrane</location>
        <topology evidence="1 7">Multi-pass membrane protein</topology>
    </subcellularLocation>
</comment>
<feature type="transmembrane region" description="Helical" evidence="7">
    <location>
        <begin position="286"/>
        <end position="306"/>
    </location>
</feature>
<keyword evidence="6 7" id="KW-0472">Membrane</keyword>
<accession>A0ABS3WGA2</accession>
<evidence type="ECO:0000313" key="10">
    <source>
        <dbReference type="EMBL" id="MBO7747146.1"/>
    </source>
</evidence>
<keyword evidence="3" id="KW-1003">Cell membrane</keyword>
<dbReference type="Proteomes" id="UP000670947">
    <property type="component" value="Unassembled WGS sequence"/>
</dbReference>
<feature type="transmembrane region" description="Helical" evidence="7">
    <location>
        <begin position="42"/>
        <end position="64"/>
    </location>
</feature>
<evidence type="ECO:0000256" key="6">
    <source>
        <dbReference type="ARBA" id="ARBA00023136"/>
    </source>
</evidence>
<feature type="transmembrane region" description="Helical" evidence="7">
    <location>
        <begin position="177"/>
        <end position="200"/>
    </location>
</feature>
<name>A0ABS3WGA2_9BACL</name>
<organism evidence="10 11">
    <name type="scientific">Paenibacillus artemisiicola</name>
    <dbReference type="NCBI Taxonomy" id="1172618"/>
    <lineage>
        <taxon>Bacteria</taxon>
        <taxon>Bacillati</taxon>
        <taxon>Bacillota</taxon>
        <taxon>Bacilli</taxon>
        <taxon>Bacillales</taxon>
        <taxon>Paenibacillaceae</taxon>
        <taxon>Paenibacillus</taxon>
    </lineage>
</organism>
<evidence type="ECO:0000256" key="4">
    <source>
        <dbReference type="ARBA" id="ARBA00022692"/>
    </source>
</evidence>
<evidence type="ECO:0000256" key="8">
    <source>
        <dbReference type="SAM" id="MobiDB-lite"/>
    </source>
</evidence>
<dbReference type="PANTHER" id="PTHR30193">
    <property type="entry name" value="ABC TRANSPORTER PERMEASE PROTEIN"/>
    <property type="match status" value="1"/>
</dbReference>
<dbReference type="InterPro" id="IPR051393">
    <property type="entry name" value="ABC_transporter_permease"/>
</dbReference>
<feature type="transmembrane region" description="Helical" evidence="7">
    <location>
        <begin position="85"/>
        <end position="110"/>
    </location>
</feature>
<dbReference type="PROSITE" id="PS50928">
    <property type="entry name" value="ABC_TM1"/>
    <property type="match status" value="1"/>
</dbReference>
<keyword evidence="5 7" id="KW-1133">Transmembrane helix</keyword>
<evidence type="ECO:0000259" key="9">
    <source>
        <dbReference type="PROSITE" id="PS50928"/>
    </source>
</evidence>
<dbReference type="PANTHER" id="PTHR30193:SF37">
    <property type="entry name" value="INNER MEMBRANE ABC TRANSPORTER PERMEASE PROTEIN YCJO"/>
    <property type="match status" value="1"/>
</dbReference>
<dbReference type="EMBL" id="JAGGDJ010000028">
    <property type="protein sequence ID" value="MBO7747146.1"/>
    <property type="molecule type" value="Genomic_DNA"/>
</dbReference>
<evidence type="ECO:0000313" key="11">
    <source>
        <dbReference type="Proteomes" id="UP000670947"/>
    </source>
</evidence>
<keyword evidence="2 7" id="KW-0813">Transport</keyword>
<dbReference type="InterPro" id="IPR035906">
    <property type="entry name" value="MetI-like_sf"/>
</dbReference>
<feature type="domain" description="ABC transmembrane type-1" evidence="9">
    <location>
        <begin position="87"/>
        <end position="302"/>
    </location>
</feature>
<evidence type="ECO:0000256" key="3">
    <source>
        <dbReference type="ARBA" id="ARBA00022475"/>
    </source>
</evidence>
<dbReference type="Gene3D" id="1.10.3720.10">
    <property type="entry name" value="MetI-like"/>
    <property type="match status" value="1"/>
</dbReference>
<dbReference type="RefSeq" id="WP_208849866.1">
    <property type="nucleotide sequence ID" value="NZ_JAGGDJ010000028.1"/>
</dbReference>
<dbReference type="Pfam" id="PF00528">
    <property type="entry name" value="BPD_transp_1"/>
    <property type="match status" value="1"/>
</dbReference>
<dbReference type="InterPro" id="IPR000515">
    <property type="entry name" value="MetI-like"/>
</dbReference>
<comment type="similarity">
    <text evidence="7">Belongs to the binding-protein-dependent transport system permease family.</text>
</comment>
<proteinExistence type="inferred from homology"/>
<dbReference type="SUPFAM" id="SSF161098">
    <property type="entry name" value="MetI-like"/>
    <property type="match status" value="1"/>
</dbReference>
<evidence type="ECO:0000256" key="7">
    <source>
        <dbReference type="RuleBase" id="RU363032"/>
    </source>
</evidence>
<sequence length="316" mass="35291">MNAKHNDTNPPFPRQQPGGLRHKLREHGASGLMLSPFLFNQFVLFAATAVIVTLIAFTSMDAALRWDFNGLTNFRKALIDPKVGLIIANTALFVVSTLVIQIAWGFVIAVTTTHYVRNQTVGSVFRTIWLLPRVSPGVVEALLWTWILSPSKYGVLNTLMHAWYGSEPVAWLDKYPLLINILLSGVMGSTLSMIVFSSALQAVDKSYFYVARVDGATEWSMLWKLIVPFLRWPLTFLAVWQGLGLLTSYESILLLTDGGPDNRSETWALYAFHTAFFTLDFGYGSAISLFILPIIVIAMVVSYRLFGFRKLMGGAR</sequence>
<keyword evidence="11" id="KW-1185">Reference proteome</keyword>
<evidence type="ECO:0000256" key="2">
    <source>
        <dbReference type="ARBA" id="ARBA00022448"/>
    </source>
</evidence>
<gene>
    <name evidence="10" type="ORF">I8J29_23370</name>
</gene>
<protein>
    <submittedName>
        <fullName evidence="10">Sugar ABC transporter permease</fullName>
    </submittedName>
</protein>
<feature type="region of interest" description="Disordered" evidence="8">
    <location>
        <begin position="1"/>
        <end position="20"/>
    </location>
</feature>
<feature type="transmembrane region" description="Helical" evidence="7">
    <location>
        <begin position="221"/>
        <end position="243"/>
    </location>
</feature>
<keyword evidence="4 7" id="KW-0812">Transmembrane</keyword>